<dbReference type="AlphaFoldDB" id="A0A1F6CB18"/>
<accession>A0A1F6CB18</accession>
<organism evidence="1 2">
    <name type="scientific">Handelsmanbacteria sp. (strain RIFCSPLOWO2_12_FULL_64_10)</name>
    <dbReference type="NCBI Taxonomy" id="1817868"/>
    <lineage>
        <taxon>Bacteria</taxon>
        <taxon>Candidatus Handelsmaniibacteriota</taxon>
    </lineage>
</organism>
<protein>
    <submittedName>
        <fullName evidence="1">Uncharacterized protein</fullName>
    </submittedName>
</protein>
<evidence type="ECO:0000313" key="2">
    <source>
        <dbReference type="Proteomes" id="UP000178606"/>
    </source>
</evidence>
<evidence type="ECO:0000313" key="1">
    <source>
        <dbReference type="EMBL" id="OGG46408.1"/>
    </source>
</evidence>
<reference evidence="1 2" key="1">
    <citation type="journal article" date="2016" name="Nat. Commun.">
        <title>Thousands of microbial genomes shed light on interconnected biogeochemical processes in an aquifer system.</title>
        <authorList>
            <person name="Anantharaman K."/>
            <person name="Brown C.T."/>
            <person name="Hug L.A."/>
            <person name="Sharon I."/>
            <person name="Castelle C.J."/>
            <person name="Probst A.J."/>
            <person name="Thomas B.C."/>
            <person name="Singh A."/>
            <person name="Wilkins M.J."/>
            <person name="Karaoz U."/>
            <person name="Brodie E.L."/>
            <person name="Williams K.H."/>
            <person name="Hubbard S.S."/>
            <person name="Banfield J.F."/>
        </authorList>
    </citation>
    <scope>NUCLEOTIDE SEQUENCE [LARGE SCALE GENOMIC DNA]</scope>
    <source>
        <strain evidence="2">RIFCSPLOWO2_12_FULL_64_10</strain>
    </source>
</reference>
<name>A0A1F6CB18_HANXR</name>
<comment type="caution">
    <text evidence="1">The sequence shown here is derived from an EMBL/GenBank/DDBJ whole genome shotgun (WGS) entry which is preliminary data.</text>
</comment>
<sequence>MRSSSPDVPVATMVKRHEGATYLFAVGMRDGQTRATFTVSGVPSNAMAEALGEGRRLPLREGTFDDDFEPYGVHLYRIRVNRQDSADNNL</sequence>
<gene>
    <name evidence="1" type="ORF">A3F84_25705</name>
</gene>
<dbReference type="Proteomes" id="UP000178606">
    <property type="component" value="Unassembled WGS sequence"/>
</dbReference>
<proteinExistence type="predicted"/>
<dbReference type="EMBL" id="MFKF01000318">
    <property type="protein sequence ID" value="OGG46408.1"/>
    <property type="molecule type" value="Genomic_DNA"/>
</dbReference>